<dbReference type="EMBL" id="GGEC01021367">
    <property type="protein sequence ID" value="MBX01851.1"/>
    <property type="molecule type" value="Transcribed_RNA"/>
</dbReference>
<protein>
    <submittedName>
        <fullName evidence="2">Uncharacterized protein</fullName>
    </submittedName>
</protein>
<feature type="chain" id="PRO_5015185503" evidence="1">
    <location>
        <begin position="20"/>
        <end position="46"/>
    </location>
</feature>
<name>A0A2P2K837_RHIMU</name>
<reference evidence="2" key="1">
    <citation type="submission" date="2018-02" db="EMBL/GenBank/DDBJ databases">
        <title>Rhizophora mucronata_Transcriptome.</title>
        <authorList>
            <person name="Meera S.P."/>
            <person name="Sreeshan A."/>
            <person name="Augustine A."/>
        </authorList>
    </citation>
    <scope>NUCLEOTIDE SEQUENCE</scope>
    <source>
        <tissue evidence="2">Leaf</tissue>
    </source>
</reference>
<organism evidence="2">
    <name type="scientific">Rhizophora mucronata</name>
    <name type="common">Asiatic mangrove</name>
    <dbReference type="NCBI Taxonomy" id="61149"/>
    <lineage>
        <taxon>Eukaryota</taxon>
        <taxon>Viridiplantae</taxon>
        <taxon>Streptophyta</taxon>
        <taxon>Embryophyta</taxon>
        <taxon>Tracheophyta</taxon>
        <taxon>Spermatophyta</taxon>
        <taxon>Magnoliopsida</taxon>
        <taxon>eudicotyledons</taxon>
        <taxon>Gunneridae</taxon>
        <taxon>Pentapetalae</taxon>
        <taxon>rosids</taxon>
        <taxon>fabids</taxon>
        <taxon>Malpighiales</taxon>
        <taxon>Rhizophoraceae</taxon>
        <taxon>Rhizophora</taxon>
    </lineage>
</organism>
<feature type="signal peptide" evidence="1">
    <location>
        <begin position="1"/>
        <end position="19"/>
    </location>
</feature>
<evidence type="ECO:0000313" key="2">
    <source>
        <dbReference type="EMBL" id="MBX01851.1"/>
    </source>
</evidence>
<accession>A0A2P2K837</accession>
<sequence length="46" mass="5364">MIHFLLFFLQALVLRDSESECLTVEMCKVSIFCWFLCSWCAKPCDG</sequence>
<keyword evidence="1" id="KW-0732">Signal</keyword>
<dbReference type="AlphaFoldDB" id="A0A2P2K837"/>
<proteinExistence type="predicted"/>
<evidence type="ECO:0000256" key="1">
    <source>
        <dbReference type="SAM" id="SignalP"/>
    </source>
</evidence>